<organism evidence="2 3">
    <name type="scientific">Helicobacter winghamensis</name>
    <dbReference type="NCBI Taxonomy" id="157268"/>
    <lineage>
        <taxon>Bacteria</taxon>
        <taxon>Pseudomonadati</taxon>
        <taxon>Campylobacterota</taxon>
        <taxon>Epsilonproteobacteria</taxon>
        <taxon>Campylobacterales</taxon>
        <taxon>Helicobacteraceae</taxon>
        <taxon>Helicobacter</taxon>
    </lineage>
</organism>
<evidence type="ECO:0000313" key="2">
    <source>
        <dbReference type="EMBL" id="PKT79973.1"/>
    </source>
</evidence>
<sequence>MELKEAILQTLAEIDTNAESMESKPAFEAPKLERDALLDILPTEQTTKNTDMQSPYARKIEKLDFKNTEELKTLLSKQYLEEEKFLNALQERILVLFEGLQSPNNRNIENKVDMILNFLEYTLAIIDEKKSQR</sequence>
<gene>
    <name evidence="2" type="ORF">BCM31_08355</name>
</gene>
<dbReference type="GeneID" id="97290675"/>
<evidence type="ECO:0000313" key="3">
    <source>
        <dbReference type="Proteomes" id="UP000233350"/>
    </source>
</evidence>
<dbReference type="RefSeq" id="WP_006802922.1">
    <property type="nucleotide sequence ID" value="NZ_CABKOI010000019.1"/>
</dbReference>
<dbReference type="Pfam" id="PF21862">
    <property type="entry name" value="CiaD"/>
    <property type="match status" value="1"/>
</dbReference>
<dbReference type="EMBL" id="MBPK01000045">
    <property type="protein sequence ID" value="PKT79973.1"/>
    <property type="molecule type" value="Genomic_DNA"/>
</dbReference>
<accession>A0A2N3PHQ9</accession>
<dbReference type="Proteomes" id="UP000233350">
    <property type="component" value="Unassembled WGS sequence"/>
</dbReference>
<reference evidence="2 3" key="1">
    <citation type="submission" date="2016-07" db="EMBL/GenBank/DDBJ databases">
        <title>Detection of Helicobacter winghamensis from caecal content of red fox (Vulpes vulpes).</title>
        <authorList>
            <person name="Zanoni R.G."/>
            <person name="Florio D."/>
            <person name="Caffara M."/>
            <person name="Renzi M."/>
            <person name="Parisi A."/>
            <person name="Pasquali F."/>
            <person name="Manfreda G."/>
        </authorList>
    </citation>
    <scope>NUCLEOTIDE SEQUENCE [LARGE SCALE GENOMIC DNA]</scope>
    <source>
        <strain evidence="2 3">295_13</strain>
    </source>
</reference>
<name>A0A2N3PHQ9_9HELI</name>
<evidence type="ECO:0000259" key="1">
    <source>
        <dbReference type="Pfam" id="PF21862"/>
    </source>
</evidence>
<proteinExistence type="predicted"/>
<dbReference type="OrthoDB" id="5329345at2"/>
<protein>
    <recommendedName>
        <fullName evidence="1">Campylobacter invasion antigen D C-terminal domain-containing protein</fullName>
    </recommendedName>
</protein>
<comment type="caution">
    <text evidence="2">The sequence shown here is derived from an EMBL/GenBank/DDBJ whole genome shotgun (WGS) entry which is preliminary data.</text>
</comment>
<feature type="domain" description="Campylobacter invasion antigen D C-terminal" evidence="1">
    <location>
        <begin position="81"/>
        <end position="130"/>
    </location>
</feature>
<keyword evidence="3" id="KW-1185">Reference proteome</keyword>
<dbReference type="STRING" id="556267.HWAG_01226"/>
<dbReference type="AlphaFoldDB" id="A0A2N3PHQ9"/>
<dbReference type="InterPro" id="IPR054057">
    <property type="entry name" value="CiaD_C"/>
</dbReference>